<evidence type="ECO:0000313" key="6">
    <source>
        <dbReference type="EMBL" id="HIU48443.1"/>
    </source>
</evidence>
<dbReference type="GO" id="GO:0005829">
    <property type="term" value="C:cytosol"/>
    <property type="evidence" value="ECO:0007669"/>
    <property type="project" value="TreeGrafter"/>
</dbReference>
<dbReference type="InterPro" id="IPR013328">
    <property type="entry name" value="6PGD_dom2"/>
</dbReference>
<evidence type="ECO:0000256" key="2">
    <source>
        <dbReference type="ARBA" id="ARBA00023027"/>
    </source>
</evidence>
<feature type="domain" description="Mannitol dehydrogenase N-terminal" evidence="4">
    <location>
        <begin position="7"/>
        <end position="237"/>
    </location>
</feature>
<gene>
    <name evidence="6" type="ORF">IAB04_03705</name>
</gene>
<reference evidence="6" key="1">
    <citation type="submission" date="2020-10" db="EMBL/GenBank/DDBJ databases">
        <authorList>
            <person name="Gilroy R."/>
        </authorList>
    </citation>
    <scope>NUCLEOTIDE SEQUENCE</scope>
    <source>
        <strain evidence="6">ChiSjej4B22-9803</strain>
    </source>
</reference>
<dbReference type="GO" id="GO:0009026">
    <property type="term" value="F:tagaturonate reductase activity"/>
    <property type="evidence" value="ECO:0007669"/>
    <property type="project" value="UniProtKB-EC"/>
</dbReference>
<dbReference type="Gene3D" id="1.10.1040.10">
    <property type="entry name" value="N-(1-d-carboxylethyl)-l-norvaline Dehydrogenase, domain 2"/>
    <property type="match status" value="1"/>
</dbReference>
<dbReference type="GO" id="GO:0019592">
    <property type="term" value="P:mannitol catabolic process"/>
    <property type="evidence" value="ECO:0007669"/>
    <property type="project" value="TreeGrafter"/>
</dbReference>
<dbReference type="SUPFAM" id="SSF51735">
    <property type="entry name" value="NAD(P)-binding Rossmann-fold domains"/>
    <property type="match status" value="1"/>
</dbReference>
<dbReference type="InterPro" id="IPR013118">
    <property type="entry name" value="Mannitol_DH_C"/>
</dbReference>
<dbReference type="AlphaFoldDB" id="A0A9D1S6N5"/>
<evidence type="ECO:0000256" key="1">
    <source>
        <dbReference type="ARBA" id="ARBA00023002"/>
    </source>
</evidence>
<reference evidence="6" key="2">
    <citation type="journal article" date="2021" name="PeerJ">
        <title>Extensive microbial diversity within the chicken gut microbiome revealed by metagenomics and culture.</title>
        <authorList>
            <person name="Gilroy R."/>
            <person name="Ravi A."/>
            <person name="Getino M."/>
            <person name="Pursley I."/>
            <person name="Horton D.L."/>
            <person name="Alikhan N.F."/>
            <person name="Baker D."/>
            <person name="Gharbi K."/>
            <person name="Hall N."/>
            <person name="Watson M."/>
            <person name="Adriaenssens E.M."/>
            <person name="Foster-Nyarko E."/>
            <person name="Jarju S."/>
            <person name="Secka A."/>
            <person name="Antonio M."/>
            <person name="Oren A."/>
            <person name="Chaudhuri R.R."/>
            <person name="La Ragione R."/>
            <person name="Hildebrand F."/>
            <person name="Pallen M.J."/>
        </authorList>
    </citation>
    <scope>NUCLEOTIDE SEQUENCE</scope>
    <source>
        <strain evidence="6">ChiSjej4B22-9803</strain>
    </source>
</reference>
<dbReference type="GO" id="GO:0019698">
    <property type="term" value="P:D-galacturonate catabolic process"/>
    <property type="evidence" value="ECO:0007669"/>
    <property type="project" value="TreeGrafter"/>
</dbReference>
<name>A0A9D1S6N5_9FIRM</name>
<accession>A0A9D1S6N5</accession>
<dbReference type="Pfam" id="PF01232">
    <property type="entry name" value="Mannitol_dh"/>
    <property type="match status" value="1"/>
</dbReference>
<evidence type="ECO:0000259" key="4">
    <source>
        <dbReference type="Pfam" id="PF01232"/>
    </source>
</evidence>
<dbReference type="EMBL" id="DVND01000097">
    <property type="protein sequence ID" value="HIU48443.1"/>
    <property type="molecule type" value="Genomic_DNA"/>
</dbReference>
<dbReference type="PANTHER" id="PTHR30524:SF0">
    <property type="entry name" value="ALTRONATE OXIDOREDUCTASE-RELATED"/>
    <property type="match status" value="1"/>
</dbReference>
<sequence>MSTTETNIIQFGEGGFLRAFVDWMIQILNEKTDFCGKVTVVQPIREGLCDVLAAQNGRYTLIMRGAEGMEKRIIDVIANCVKPYDAFDQYLALAEDPSYRFVVSNTTEAGIAYREGDRPEDMPPESFPAKVAVLLKRRFDLGLPGFVFLPCELIDKNGENLRRIVLQYAKEWGYPAEFIDWVERENVFCNTLVDRIVTGYPKDEEIETEFPDRMIDTSEYFHLWVIEGPQALLQELPFDKAGLNVIVTADLERYRTRKVRILNGAHTSLVPYALLNGFETVKECVDDPKMGQFLQDCIFEEIIPTLDLPEAELKDYAENVLVRFANPYIKHYLTSIALNSISKFRVRVLPSILEYQRRFAKFPEHLVFAFAMLLRFYRVGEPKDDPALIDIIRTAPLRDVLRNTTLWGQSLEFLYEEVAQYENS</sequence>
<dbReference type="InterPro" id="IPR013131">
    <property type="entry name" value="Mannitol_DH_N"/>
</dbReference>
<evidence type="ECO:0000313" key="7">
    <source>
        <dbReference type="Proteomes" id="UP000824111"/>
    </source>
</evidence>
<protein>
    <submittedName>
        <fullName evidence="6">Tagaturonate reductase</fullName>
        <ecNumber evidence="6">1.1.1.58</ecNumber>
    </submittedName>
</protein>
<dbReference type="PANTHER" id="PTHR30524">
    <property type="entry name" value="MANNITOL-1-PHOSPHATE 5-DEHYDROGENASE"/>
    <property type="match status" value="1"/>
</dbReference>
<evidence type="ECO:0000259" key="5">
    <source>
        <dbReference type="Pfam" id="PF08125"/>
    </source>
</evidence>
<dbReference type="SUPFAM" id="SSF48179">
    <property type="entry name" value="6-phosphogluconate dehydrogenase C-terminal domain-like"/>
    <property type="match status" value="1"/>
</dbReference>
<proteinExistence type="predicted"/>
<dbReference type="InterPro" id="IPR036291">
    <property type="entry name" value="NAD(P)-bd_dom_sf"/>
</dbReference>
<keyword evidence="2" id="KW-0520">NAD</keyword>
<feature type="domain" description="Mannitol dehydrogenase C-terminal" evidence="5">
    <location>
        <begin position="250"/>
        <end position="382"/>
    </location>
</feature>
<dbReference type="InterPro" id="IPR008927">
    <property type="entry name" value="6-PGluconate_DH-like_C_sf"/>
</dbReference>
<dbReference type="Proteomes" id="UP000824111">
    <property type="component" value="Unassembled WGS sequence"/>
</dbReference>
<dbReference type="Gene3D" id="3.40.50.720">
    <property type="entry name" value="NAD(P)-binding Rossmann-like Domain"/>
    <property type="match status" value="1"/>
</dbReference>
<comment type="caution">
    <text evidence="6">The sequence shown here is derived from an EMBL/GenBank/DDBJ whole genome shotgun (WGS) entry which is preliminary data.</text>
</comment>
<keyword evidence="1 6" id="KW-0560">Oxidoreductase</keyword>
<dbReference type="NCBIfam" id="NF002969">
    <property type="entry name" value="PRK03643.1"/>
    <property type="match status" value="1"/>
</dbReference>
<dbReference type="GO" id="GO:0008926">
    <property type="term" value="F:mannitol-1-phosphate 5-dehydrogenase activity"/>
    <property type="evidence" value="ECO:0007669"/>
    <property type="project" value="UniProtKB-EC"/>
</dbReference>
<organism evidence="6 7">
    <name type="scientific">Candidatus Avimonoglobus intestinipullorum</name>
    <dbReference type="NCBI Taxonomy" id="2840699"/>
    <lineage>
        <taxon>Bacteria</taxon>
        <taxon>Bacillati</taxon>
        <taxon>Bacillota</taxon>
        <taxon>Clostridia</taxon>
        <taxon>Eubacteriales</taxon>
        <taxon>Candidatus Avimonoglobus</taxon>
    </lineage>
</organism>
<dbReference type="Pfam" id="PF08125">
    <property type="entry name" value="Mannitol_dh_C"/>
    <property type="match status" value="1"/>
</dbReference>
<evidence type="ECO:0000256" key="3">
    <source>
        <dbReference type="ARBA" id="ARBA00048615"/>
    </source>
</evidence>
<dbReference type="EC" id="1.1.1.58" evidence="6"/>
<comment type="catalytic activity">
    <reaction evidence="3">
        <text>D-mannitol 1-phosphate + NAD(+) = beta-D-fructose 6-phosphate + NADH + H(+)</text>
        <dbReference type="Rhea" id="RHEA:19661"/>
        <dbReference type="ChEBI" id="CHEBI:15378"/>
        <dbReference type="ChEBI" id="CHEBI:57540"/>
        <dbReference type="ChEBI" id="CHEBI:57634"/>
        <dbReference type="ChEBI" id="CHEBI:57945"/>
        <dbReference type="ChEBI" id="CHEBI:61381"/>
        <dbReference type="EC" id="1.1.1.17"/>
    </reaction>
</comment>